<organism evidence="4 5">
    <name type="scientific">Cognatilysobacter lacus</name>
    <dbReference type="NCBI Taxonomy" id="1643323"/>
    <lineage>
        <taxon>Bacteria</taxon>
        <taxon>Pseudomonadati</taxon>
        <taxon>Pseudomonadota</taxon>
        <taxon>Gammaproteobacteria</taxon>
        <taxon>Lysobacterales</taxon>
        <taxon>Lysobacteraceae</taxon>
        <taxon>Cognatilysobacter</taxon>
    </lineage>
</organism>
<dbReference type="OrthoDB" id="9811073at2"/>
<evidence type="ECO:0000313" key="4">
    <source>
        <dbReference type="EMBL" id="TZF89639.1"/>
    </source>
</evidence>
<dbReference type="RefSeq" id="WP_149352911.1">
    <property type="nucleotide sequence ID" value="NZ_VTRV01000079.1"/>
</dbReference>
<keyword evidence="2" id="KW-0239">DNA-directed DNA polymerase</keyword>
<reference evidence="4 5" key="1">
    <citation type="submission" date="2019-08" db="EMBL/GenBank/DDBJ databases">
        <title>Draft genome sequence of Lysobacter sp. UKS-15.</title>
        <authorList>
            <person name="Im W.-T."/>
        </authorList>
    </citation>
    <scope>NUCLEOTIDE SEQUENCE [LARGE SCALE GENOMIC DNA]</scope>
    <source>
        <strain evidence="4 5">UKS-15</strain>
    </source>
</reference>
<dbReference type="SUPFAM" id="SSF52540">
    <property type="entry name" value="P-loop containing nucleoside triphosphate hydrolases"/>
    <property type="match status" value="1"/>
</dbReference>
<dbReference type="EMBL" id="VTRV01000079">
    <property type="protein sequence ID" value="TZF89639.1"/>
    <property type="molecule type" value="Genomic_DNA"/>
</dbReference>
<dbReference type="PANTHER" id="PTHR11669">
    <property type="entry name" value="REPLICATION FACTOR C / DNA POLYMERASE III GAMMA-TAU SUBUNIT"/>
    <property type="match status" value="1"/>
</dbReference>
<dbReference type="Pfam" id="PF13177">
    <property type="entry name" value="DNA_pol3_delta2"/>
    <property type="match status" value="1"/>
</dbReference>
<name>A0A5D8Z4H1_9GAMM</name>
<dbReference type="InterPro" id="IPR004622">
    <property type="entry name" value="DNA_pol_HolB"/>
</dbReference>
<proteinExistence type="predicted"/>
<evidence type="ECO:0000256" key="1">
    <source>
        <dbReference type="ARBA" id="ARBA00012417"/>
    </source>
</evidence>
<evidence type="ECO:0000256" key="3">
    <source>
        <dbReference type="ARBA" id="ARBA00049244"/>
    </source>
</evidence>
<dbReference type="Gene3D" id="3.40.50.300">
    <property type="entry name" value="P-loop containing nucleotide triphosphate hydrolases"/>
    <property type="match status" value="1"/>
</dbReference>
<dbReference type="NCBIfam" id="TIGR00678">
    <property type="entry name" value="holB"/>
    <property type="match status" value="1"/>
</dbReference>
<dbReference type="EC" id="2.7.7.7" evidence="1"/>
<evidence type="ECO:0000256" key="2">
    <source>
        <dbReference type="ARBA" id="ARBA00022932"/>
    </source>
</evidence>
<accession>A0A5D8Z4H1</accession>
<dbReference type="GO" id="GO:0006261">
    <property type="term" value="P:DNA-templated DNA replication"/>
    <property type="evidence" value="ECO:0007669"/>
    <property type="project" value="TreeGrafter"/>
</dbReference>
<dbReference type="InterPro" id="IPR027417">
    <property type="entry name" value="P-loop_NTPase"/>
</dbReference>
<dbReference type="AlphaFoldDB" id="A0A5D8Z4H1"/>
<dbReference type="GO" id="GO:0009360">
    <property type="term" value="C:DNA polymerase III complex"/>
    <property type="evidence" value="ECO:0007669"/>
    <property type="project" value="TreeGrafter"/>
</dbReference>
<protein>
    <recommendedName>
        <fullName evidence="1">DNA-directed DNA polymerase</fullName>
        <ecNumber evidence="1">2.7.7.7</ecNumber>
    </recommendedName>
</protein>
<dbReference type="InterPro" id="IPR050238">
    <property type="entry name" value="DNA_Rep/Repair_Clamp_Loader"/>
</dbReference>
<dbReference type="PANTHER" id="PTHR11669:SF8">
    <property type="entry name" value="DNA POLYMERASE III SUBUNIT DELTA"/>
    <property type="match status" value="1"/>
</dbReference>
<keyword evidence="4" id="KW-0808">Transferase</keyword>
<sequence>MSAMTPWQARMYTQAVATLDAGRLGHAQLFCGPSRLGKRDVAIRLAHRVLCETPAGIDACGTCRSCRLLAAGTHPDFRFISFIPNREGTKLRSEIVIDQMRELSSQLALTPQFGRAQVAVVDPADAINMSAANALLKTLEEPVSGRYLWLVSAHPARLSATIRSRCQRVEFRLPPLDEARGWLLAQGHAAKDVDEALHAAHGHPGLADDWLRNGGLDLRRRVAADLASLARAEALPQEIAQQWADEQADLRLRHAADIAVERARGLTDPRVARSLATWFDKANRSRDLLRTTVRADLVLMELLTAWRAASRAGQESGER</sequence>
<dbReference type="GO" id="GO:0003887">
    <property type="term" value="F:DNA-directed DNA polymerase activity"/>
    <property type="evidence" value="ECO:0007669"/>
    <property type="project" value="UniProtKB-KW"/>
</dbReference>
<comment type="catalytic activity">
    <reaction evidence="3">
        <text>DNA(n) + a 2'-deoxyribonucleoside 5'-triphosphate = DNA(n+1) + diphosphate</text>
        <dbReference type="Rhea" id="RHEA:22508"/>
        <dbReference type="Rhea" id="RHEA-COMP:17339"/>
        <dbReference type="Rhea" id="RHEA-COMP:17340"/>
        <dbReference type="ChEBI" id="CHEBI:33019"/>
        <dbReference type="ChEBI" id="CHEBI:61560"/>
        <dbReference type="ChEBI" id="CHEBI:173112"/>
        <dbReference type="EC" id="2.7.7.7"/>
    </reaction>
</comment>
<evidence type="ECO:0000313" key="5">
    <source>
        <dbReference type="Proteomes" id="UP000323164"/>
    </source>
</evidence>
<dbReference type="GO" id="GO:0008408">
    <property type="term" value="F:3'-5' exonuclease activity"/>
    <property type="evidence" value="ECO:0007669"/>
    <property type="project" value="InterPro"/>
</dbReference>
<comment type="caution">
    <text evidence="4">The sequence shown here is derived from an EMBL/GenBank/DDBJ whole genome shotgun (WGS) entry which is preliminary data.</text>
</comment>
<gene>
    <name evidence="4" type="ORF">FW784_08465</name>
</gene>
<keyword evidence="5" id="KW-1185">Reference proteome</keyword>
<dbReference type="NCBIfam" id="NF006447">
    <property type="entry name" value="PRK08769.1"/>
    <property type="match status" value="1"/>
</dbReference>
<keyword evidence="4" id="KW-0548">Nucleotidyltransferase</keyword>
<dbReference type="Proteomes" id="UP000323164">
    <property type="component" value="Unassembled WGS sequence"/>
</dbReference>